<dbReference type="Proteomes" id="UP001201020">
    <property type="component" value="Chromosome"/>
</dbReference>
<keyword evidence="5" id="KW-0813">Transport</keyword>
<dbReference type="Pfam" id="PF14697">
    <property type="entry name" value="Fer4_21"/>
    <property type="match status" value="1"/>
</dbReference>
<comment type="cofactor">
    <cofactor evidence="1">
        <name>[4Fe-4S] cluster</name>
        <dbReference type="ChEBI" id="CHEBI:49883"/>
    </cofactor>
</comment>
<dbReference type="InterPro" id="IPR017900">
    <property type="entry name" value="4Fe4S_Fe_S_CS"/>
</dbReference>
<evidence type="ECO:0000256" key="2">
    <source>
        <dbReference type="ARBA" id="ARBA00022485"/>
    </source>
</evidence>
<dbReference type="GO" id="GO:0016625">
    <property type="term" value="F:oxidoreductase activity, acting on the aldehyde or oxo group of donors, iron-sulfur protein as acceptor"/>
    <property type="evidence" value="ECO:0007669"/>
    <property type="project" value="InterPro"/>
</dbReference>
<dbReference type="InterPro" id="IPR011898">
    <property type="entry name" value="PorD_KorD"/>
</dbReference>
<evidence type="ECO:0000256" key="7">
    <source>
        <dbReference type="ARBA" id="ARBA00023014"/>
    </source>
</evidence>
<keyword evidence="3" id="KW-0479">Metal-binding</keyword>
<evidence type="ECO:0000256" key="5">
    <source>
        <dbReference type="ARBA" id="ARBA00022982"/>
    </source>
</evidence>
<evidence type="ECO:0000313" key="9">
    <source>
        <dbReference type="EMBL" id="UJG42134.1"/>
    </source>
</evidence>
<dbReference type="InterPro" id="IPR017896">
    <property type="entry name" value="4Fe4S_Fe-S-bd"/>
</dbReference>
<evidence type="ECO:0000256" key="6">
    <source>
        <dbReference type="ARBA" id="ARBA00023004"/>
    </source>
</evidence>
<protein>
    <submittedName>
        <fullName evidence="9">4Fe-4S binding protein</fullName>
    </submittedName>
</protein>
<sequence>MIGPGTANTRITGTWSHKKAFIDTEKCIKCLQCVFHCPEGTIHREEDIIKVDWTYCKACGICINVCPKSAITFITVKDIAEIINK</sequence>
<reference evidence="9" key="1">
    <citation type="journal article" date="2022" name="Nat. Microbiol.">
        <title>Unique mobile elements and scalable gene flow at the prokaryote-eukaryote boundary revealed by circularized Asgard archaea genomes.</title>
        <authorList>
            <person name="Wu F."/>
            <person name="Speth D.R."/>
            <person name="Philosof A."/>
            <person name="Cremiere A."/>
            <person name="Narayanan A."/>
            <person name="Barco R.A."/>
            <person name="Connon S.A."/>
            <person name="Amend J.P."/>
            <person name="Antoshechkin I.A."/>
            <person name="Orphan V.J."/>
        </authorList>
    </citation>
    <scope>NUCLEOTIDE SEQUENCE</scope>
    <source>
        <strain evidence="9">PM71</strain>
    </source>
</reference>
<keyword evidence="4" id="KW-0677">Repeat</keyword>
<name>A0A9Y1FMR5_9ARCH</name>
<dbReference type="AlphaFoldDB" id="A0A9Y1FMR5"/>
<organism evidence="9">
    <name type="scientific">Candidatus Heimdallarchaeum aukensis</name>
    <dbReference type="NCBI Taxonomy" id="2876573"/>
    <lineage>
        <taxon>Archaea</taxon>
        <taxon>Promethearchaeati</taxon>
        <taxon>Candidatus Heimdallarchaeota</taxon>
        <taxon>Candidatus Heimdallarchaeia (ex Rinke et al. 2021) (nom. nud.)</taxon>
        <taxon>Candidatus Heimdallarchaeales</taxon>
        <taxon>Candidatus Heimdallarchaeaceae</taxon>
        <taxon>Candidatus Heimdallarchaeum</taxon>
    </lineage>
</organism>
<evidence type="ECO:0000256" key="4">
    <source>
        <dbReference type="ARBA" id="ARBA00022737"/>
    </source>
</evidence>
<dbReference type="GO" id="GO:0051539">
    <property type="term" value="F:4 iron, 4 sulfur cluster binding"/>
    <property type="evidence" value="ECO:0007669"/>
    <property type="project" value="UniProtKB-KW"/>
</dbReference>
<dbReference type="SUPFAM" id="SSF54862">
    <property type="entry name" value="4Fe-4S ferredoxins"/>
    <property type="match status" value="1"/>
</dbReference>
<dbReference type="PANTHER" id="PTHR43724:SF1">
    <property type="entry name" value="PYRUVATE SYNTHASE SUBUNIT PORD"/>
    <property type="match status" value="1"/>
</dbReference>
<dbReference type="NCBIfam" id="TIGR02179">
    <property type="entry name" value="PorD_KorD"/>
    <property type="match status" value="1"/>
</dbReference>
<feature type="domain" description="4Fe-4S ferredoxin-type" evidence="8">
    <location>
        <begin position="49"/>
        <end position="76"/>
    </location>
</feature>
<evidence type="ECO:0000256" key="3">
    <source>
        <dbReference type="ARBA" id="ARBA00022723"/>
    </source>
</evidence>
<dbReference type="PROSITE" id="PS51379">
    <property type="entry name" value="4FE4S_FER_2"/>
    <property type="match status" value="2"/>
</dbReference>
<dbReference type="PANTHER" id="PTHR43724">
    <property type="entry name" value="PYRUVATE SYNTHASE SUBUNIT PORD"/>
    <property type="match status" value="1"/>
</dbReference>
<evidence type="ECO:0000256" key="1">
    <source>
        <dbReference type="ARBA" id="ARBA00001966"/>
    </source>
</evidence>
<keyword evidence="7" id="KW-0411">Iron-sulfur</keyword>
<dbReference type="Gene3D" id="3.30.70.20">
    <property type="match status" value="2"/>
</dbReference>
<dbReference type="PROSITE" id="PS00198">
    <property type="entry name" value="4FE4S_FER_1"/>
    <property type="match status" value="1"/>
</dbReference>
<feature type="domain" description="4Fe-4S ferredoxin-type" evidence="8">
    <location>
        <begin position="18"/>
        <end position="47"/>
    </location>
</feature>
<dbReference type="GO" id="GO:0046872">
    <property type="term" value="F:metal ion binding"/>
    <property type="evidence" value="ECO:0007669"/>
    <property type="project" value="UniProtKB-KW"/>
</dbReference>
<proteinExistence type="predicted"/>
<keyword evidence="6" id="KW-0408">Iron</keyword>
<keyword evidence="2" id="KW-0004">4Fe-4S</keyword>
<gene>
    <name evidence="9" type="ORF">K9W45_06400</name>
</gene>
<accession>A0A9Y1FMR5</accession>
<evidence type="ECO:0000259" key="8">
    <source>
        <dbReference type="PROSITE" id="PS51379"/>
    </source>
</evidence>
<keyword evidence="5" id="KW-0249">Electron transport</keyword>
<dbReference type="EMBL" id="CP084166">
    <property type="protein sequence ID" value="UJG42134.1"/>
    <property type="molecule type" value="Genomic_DNA"/>
</dbReference>